<reference evidence="2" key="2">
    <citation type="submission" date="2015-01" db="EMBL/GenBank/DDBJ databases">
        <title>Evolutionary Origins and Diversification of the Mycorrhizal Mutualists.</title>
        <authorList>
            <consortium name="DOE Joint Genome Institute"/>
            <consortium name="Mycorrhizal Genomics Consortium"/>
            <person name="Kohler A."/>
            <person name="Kuo A."/>
            <person name="Nagy L.G."/>
            <person name="Floudas D."/>
            <person name="Copeland A."/>
            <person name="Barry K.W."/>
            <person name="Cichocki N."/>
            <person name="Veneault-Fourrey C."/>
            <person name="LaButti K."/>
            <person name="Lindquist E.A."/>
            <person name="Lipzen A."/>
            <person name="Lundell T."/>
            <person name="Morin E."/>
            <person name="Murat C."/>
            <person name="Riley R."/>
            <person name="Ohm R."/>
            <person name="Sun H."/>
            <person name="Tunlid A."/>
            <person name="Henrissat B."/>
            <person name="Grigoriev I.V."/>
            <person name="Hibbett D.S."/>
            <person name="Martin F."/>
        </authorList>
    </citation>
    <scope>NUCLEOTIDE SEQUENCE [LARGE SCALE GENOMIC DNA]</scope>
    <source>
        <strain evidence="2">LaAM-08-1</strain>
    </source>
</reference>
<gene>
    <name evidence="1" type="ORF">K443DRAFT_132801</name>
</gene>
<evidence type="ECO:0000313" key="2">
    <source>
        <dbReference type="Proteomes" id="UP000054477"/>
    </source>
</evidence>
<dbReference type="Proteomes" id="UP000054477">
    <property type="component" value="Unassembled WGS sequence"/>
</dbReference>
<dbReference type="AlphaFoldDB" id="A0A0C9X4Z5"/>
<dbReference type="EMBL" id="KN838633">
    <property type="protein sequence ID" value="KIK00081.1"/>
    <property type="molecule type" value="Genomic_DNA"/>
</dbReference>
<evidence type="ECO:0000313" key="1">
    <source>
        <dbReference type="EMBL" id="KIK00081.1"/>
    </source>
</evidence>
<dbReference type="HOGENOM" id="CLU_136331_0_0_1"/>
<protein>
    <submittedName>
        <fullName evidence="1">Unplaced genomic scaffold K443scaffold_98, whole genome shotgun sequence</fullName>
    </submittedName>
</protein>
<reference evidence="1 2" key="1">
    <citation type="submission" date="2014-04" db="EMBL/GenBank/DDBJ databases">
        <authorList>
            <consortium name="DOE Joint Genome Institute"/>
            <person name="Kuo A."/>
            <person name="Kohler A."/>
            <person name="Nagy L.G."/>
            <person name="Floudas D."/>
            <person name="Copeland A."/>
            <person name="Barry K.W."/>
            <person name="Cichocki N."/>
            <person name="Veneault-Fourrey C."/>
            <person name="LaButti K."/>
            <person name="Lindquist E.A."/>
            <person name="Lipzen A."/>
            <person name="Lundell T."/>
            <person name="Morin E."/>
            <person name="Murat C."/>
            <person name="Sun H."/>
            <person name="Tunlid A."/>
            <person name="Henrissat B."/>
            <person name="Grigoriev I.V."/>
            <person name="Hibbett D.S."/>
            <person name="Martin F."/>
            <person name="Nordberg H.P."/>
            <person name="Cantor M.N."/>
            <person name="Hua S.X."/>
        </authorList>
    </citation>
    <scope>NUCLEOTIDE SEQUENCE [LARGE SCALE GENOMIC DNA]</scope>
    <source>
        <strain evidence="1 2">LaAM-08-1</strain>
    </source>
</reference>
<keyword evidence="2" id="KW-1185">Reference proteome</keyword>
<proteinExistence type="predicted"/>
<sequence>MSHWAIPCNIWKTMQEEKEAKDKGQLTKKQQQHLSDFKTVTGPCEFTRQAALQAVMKLIATNNQLLKHQIHLYNEFTKHMKVLKKEITIRSSLFNASDSAEDLP</sequence>
<name>A0A0C9X4Z5_9AGAR</name>
<dbReference type="OrthoDB" id="3157803at2759"/>
<organism evidence="1 2">
    <name type="scientific">Laccaria amethystina LaAM-08-1</name>
    <dbReference type="NCBI Taxonomy" id="1095629"/>
    <lineage>
        <taxon>Eukaryota</taxon>
        <taxon>Fungi</taxon>
        <taxon>Dikarya</taxon>
        <taxon>Basidiomycota</taxon>
        <taxon>Agaricomycotina</taxon>
        <taxon>Agaricomycetes</taxon>
        <taxon>Agaricomycetidae</taxon>
        <taxon>Agaricales</taxon>
        <taxon>Agaricineae</taxon>
        <taxon>Hydnangiaceae</taxon>
        <taxon>Laccaria</taxon>
    </lineage>
</organism>
<accession>A0A0C9X4Z5</accession>